<name>A0A4Z2E0Q0_9TELE</name>
<feature type="region of interest" description="Disordered" evidence="1">
    <location>
        <begin position="1"/>
        <end position="55"/>
    </location>
</feature>
<protein>
    <submittedName>
        <fullName evidence="2">Uncharacterized protein</fullName>
    </submittedName>
</protein>
<reference evidence="2 3" key="1">
    <citation type="submission" date="2019-03" db="EMBL/GenBank/DDBJ databases">
        <title>First draft genome of Liparis tanakae, snailfish: a comprehensive survey of snailfish specific genes.</title>
        <authorList>
            <person name="Kim W."/>
            <person name="Song I."/>
            <person name="Jeong J.-H."/>
            <person name="Kim D."/>
            <person name="Kim S."/>
            <person name="Ryu S."/>
            <person name="Song J.Y."/>
            <person name="Lee S.K."/>
        </authorList>
    </citation>
    <scope>NUCLEOTIDE SEQUENCE [LARGE SCALE GENOMIC DNA]</scope>
    <source>
        <tissue evidence="2">Muscle</tissue>
    </source>
</reference>
<sequence>MVAKSRKQSGKSPATRVDRDRSPLVSPPGKSAARRPGRGGEGKASHVSHPNGLSGIRHKLGLTPSAVASLGITLLLGKLGPLAC</sequence>
<evidence type="ECO:0000256" key="1">
    <source>
        <dbReference type="SAM" id="MobiDB-lite"/>
    </source>
</evidence>
<dbReference type="EMBL" id="SRLO01024374">
    <property type="protein sequence ID" value="TNN22070.1"/>
    <property type="molecule type" value="Genomic_DNA"/>
</dbReference>
<gene>
    <name evidence="2" type="ORF">EYF80_067817</name>
</gene>
<comment type="caution">
    <text evidence="2">The sequence shown here is derived from an EMBL/GenBank/DDBJ whole genome shotgun (WGS) entry which is preliminary data.</text>
</comment>
<proteinExistence type="predicted"/>
<dbReference type="Proteomes" id="UP000314294">
    <property type="component" value="Unassembled WGS sequence"/>
</dbReference>
<evidence type="ECO:0000313" key="3">
    <source>
        <dbReference type="Proteomes" id="UP000314294"/>
    </source>
</evidence>
<keyword evidence="3" id="KW-1185">Reference proteome</keyword>
<dbReference type="AlphaFoldDB" id="A0A4Z2E0Q0"/>
<evidence type="ECO:0000313" key="2">
    <source>
        <dbReference type="EMBL" id="TNN22070.1"/>
    </source>
</evidence>
<dbReference type="OrthoDB" id="6019623at2759"/>
<organism evidence="2 3">
    <name type="scientific">Liparis tanakae</name>
    <name type="common">Tanaka's snailfish</name>
    <dbReference type="NCBI Taxonomy" id="230148"/>
    <lineage>
        <taxon>Eukaryota</taxon>
        <taxon>Metazoa</taxon>
        <taxon>Chordata</taxon>
        <taxon>Craniata</taxon>
        <taxon>Vertebrata</taxon>
        <taxon>Euteleostomi</taxon>
        <taxon>Actinopterygii</taxon>
        <taxon>Neopterygii</taxon>
        <taxon>Teleostei</taxon>
        <taxon>Neoteleostei</taxon>
        <taxon>Acanthomorphata</taxon>
        <taxon>Eupercaria</taxon>
        <taxon>Perciformes</taxon>
        <taxon>Cottioidei</taxon>
        <taxon>Cottales</taxon>
        <taxon>Liparidae</taxon>
        <taxon>Liparis</taxon>
    </lineage>
</organism>
<accession>A0A4Z2E0Q0</accession>